<dbReference type="CDD" id="cd00077">
    <property type="entry name" value="HDc"/>
    <property type="match status" value="1"/>
</dbReference>
<dbReference type="Proteomes" id="UP000218387">
    <property type="component" value="Chromosome"/>
</dbReference>
<organism evidence="2 3">
    <name type="scientific">Eubacterium maltosivorans</name>
    <dbReference type="NCBI Taxonomy" id="2041044"/>
    <lineage>
        <taxon>Bacteria</taxon>
        <taxon>Bacillati</taxon>
        <taxon>Bacillota</taxon>
        <taxon>Clostridia</taxon>
        <taxon>Eubacteriales</taxon>
        <taxon>Eubacteriaceae</taxon>
        <taxon>Eubacterium</taxon>
    </lineage>
</organism>
<dbReference type="InterPro" id="IPR037522">
    <property type="entry name" value="HD_GYP_dom"/>
</dbReference>
<evidence type="ECO:0000313" key="2">
    <source>
        <dbReference type="EMBL" id="QCT72130.1"/>
    </source>
</evidence>
<keyword evidence="3" id="KW-1185">Reference proteome</keyword>
<proteinExistence type="predicted"/>
<dbReference type="KEGG" id="emt:CPZ25_012620"/>
<protein>
    <submittedName>
        <fullName evidence="2">HD domain-containing protein</fullName>
    </submittedName>
</protein>
<dbReference type="PROSITE" id="PS51832">
    <property type="entry name" value="HD_GYP"/>
    <property type="match status" value="1"/>
</dbReference>
<dbReference type="Pfam" id="PF01966">
    <property type="entry name" value="HD"/>
    <property type="match status" value="1"/>
</dbReference>
<dbReference type="SMART" id="SM00471">
    <property type="entry name" value="HDc"/>
    <property type="match status" value="2"/>
</dbReference>
<dbReference type="Gene3D" id="1.10.3210.10">
    <property type="entry name" value="Hypothetical protein af1432"/>
    <property type="match status" value="2"/>
</dbReference>
<gene>
    <name evidence="2" type="ORF">CPZ25_012620</name>
</gene>
<dbReference type="InterPro" id="IPR006674">
    <property type="entry name" value="HD_domain"/>
</dbReference>
<dbReference type="EMBL" id="CP029487">
    <property type="protein sequence ID" value="QCT72130.1"/>
    <property type="molecule type" value="Genomic_DNA"/>
</dbReference>
<dbReference type="PANTHER" id="PTHR43155:SF2">
    <property type="entry name" value="CYCLIC DI-GMP PHOSPHODIESTERASE PA4108"/>
    <property type="match status" value="1"/>
</dbReference>
<dbReference type="RefSeq" id="WP_096918742.1">
    <property type="nucleotide sequence ID" value="NZ_CP029487.1"/>
</dbReference>
<feature type="domain" description="HD-GYP" evidence="1">
    <location>
        <begin position="205"/>
        <end position="400"/>
    </location>
</feature>
<name>A0A4P9C996_EUBML</name>
<accession>A0A4P9C996</accession>
<evidence type="ECO:0000259" key="1">
    <source>
        <dbReference type="PROSITE" id="PS51832"/>
    </source>
</evidence>
<dbReference type="InterPro" id="IPR003607">
    <property type="entry name" value="HD/PDEase_dom"/>
</dbReference>
<sequence>MEEVRKADIIRGGDAVQIVRKTLGLVDERLVNHGERVGYMLYQMLRESERYSEEEAFDIFNLGVFHDIGAYKTDEIDKMVKFEADNVWEHSIYGYLFLKYLSPLKEQAEAILFHHLNYDRYDKVDSDFKDIALMIKLTDRVDISMQGRGGAFDLKEIKSGAGSRFNPEHVDLFLKADAKYHIIEGLNSGAYEKEIEGIQKKLVLSPEDIDLYLQMLAYSIDFRSEYTVTHTVTTVGISVEIARLLNYSHGDRERIYYGALLHDVGKIAIPLEILEYPGKLSPQAMKIMKTHVQISEDILRGAVADDICEIAIRHHEKLDGSGYHKGLSAAELTEGQQIVAIADVLSALRQRRSYKEAFPKEKIIEVLKEQSEKGKLCPAICNLVIDHYDAVMENADSSCEAFLSVYDNLLLEYERIYNLVSKL</sequence>
<dbReference type="PANTHER" id="PTHR43155">
    <property type="entry name" value="CYCLIC DI-GMP PHOSPHODIESTERASE PA4108-RELATED"/>
    <property type="match status" value="1"/>
</dbReference>
<evidence type="ECO:0000313" key="3">
    <source>
        <dbReference type="Proteomes" id="UP000218387"/>
    </source>
</evidence>
<dbReference type="AlphaFoldDB" id="A0A4P9C996"/>
<reference evidence="2 3" key="1">
    <citation type="submission" date="2018-05" db="EMBL/GenBank/DDBJ databases">
        <title>Genome comparison of Eubacterium sp.</title>
        <authorList>
            <person name="Feng Y."/>
            <person name="Sanchez-Andrea I."/>
            <person name="Stams A.J.M."/>
            <person name="De Vos W.M."/>
        </authorList>
    </citation>
    <scope>NUCLEOTIDE SEQUENCE [LARGE SCALE GENOMIC DNA]</scope>
    <source>
        <strain evidence="2 3">YI</strain>
    </source>
</reference>
<dbReference type="SUPFAM" id="SSF109604">
    <property type="entry name" value="HD-domain/PDEase-like"/>
    <property type="match status" value="2"/>
</dbReference>
<dbReference type="Pfam" id="PF13487">
    <property type="entry name" value="HD_5"/>
    <property type="match status" value="1"/>
</dbReference>